<keyword evidence="3" id="KW-1185">Reference proteome</keyword>
<gene>
    <name evidence="2" type="ORF">AMPC_04780</name>
</gene>
<accession>A0ABN6N5T3</accession>
<evidence type="ECO:0000313" key="2">
    <source>
        <dbReference type="EMBL" id="BDG07365.1"/>
    </source>
</evidence>
<name>A0ABN6N5T3_9BACT</name>
<evidence type="ECO:0000313" key="3">
    <source>
        <dbReference type="Proteomes" id="UP001162734"/>
    </source>
</evidence>
<sequence length="182" mass="20484">MTRTIARLGLLACLACSPARREGEEAVRHYNEVVVAAYGQNDPSHLREVAVAKEARKIAALVDLKKESQVVLESKLLRLEVKDVKRPGNDRMTVATEERWRYHDRPIAPGALPGPEFLADMKVEYELLQEEGRWKVRSVTVPWNQYYDPDTEKPIPRPDFEPKRGSGLAHQAPARTAPPAAP</sequence>
<proteinExistence type="predicted"/>
<feature type="compositionally biased region" description="Low complexity" evidence="1">
    <location>
        <begin position="169"/>
        <end position="182"/>
    </location>
</feature>
<evidence type="ECO:0000256" key="1">
    <source>
        <dbReference type="SAM" id="MobiDB-lite"/>
    </source>
</evidence>
<dbReference type="Proteomes" id="UP001162734">
    <property type="component" value="Chromosome"/>
</dbReference>
<feature type="region of interest" description="Disordered" evidence="1">
    <location>
        <begin position="147"/>
        <end position="182"/>
    </location>
</feature>
<organism evidence="2 3">
    <name type="scientific">Anaeromyxobacter paludicola</name>
    <dbReference type="NCBI Taxonomy" id="2918171"/>
    <lineage>
        <taxon>Bacteria</taxon>
        <taxon>Pseudomonadati</taxon>
        <taxon>Myxococcota</taxon>
        <taxon>Myxococcia</taxon>
        <taxon>Myxococcales</taxon>
        <taxon>Cystobacterineae</taxon>
        <taxon>Anaeromyxobacteraceae</taxon>
        <taxon>Anaeromyxobacter</taxon>
    </lineage>
</organism>
<dbReference type="RefSeq" id="WP_248344047.1">
    <property type="nucleotide sequence ID" value="NZ_AP025592.1"/>
</dbReference>
<reference evidence="3" key="1">
    <citation type="journal article" date="2022" name="Int. J. Syst. Evol. Microbiol.">
        <title>Anaeromyxobacter oryzae sp. nov., Anaeromyxobacter diazotrophicus sp. nov. and Anaeromyxobacter paludicola sp. nov., isolated from paddy soils.</title>
        <authorList>
            <person name="Itoh H."/>
            <person name="Xu Z."/>
            <person name="Mise K."/>
            <person name="Masuda Y."/>
            <person name="Ushijima N."/>
            <person name="Hayakawa C."/>
            <person name="Shiratori Y."/>
            <person name="Senoo K."/>
        </authorList>
    </citation>
    <scope>NUCLEOTIDE SEQUENCE [LARGE SCALE GENOMIC DNA]</scope>
    <source>
        <strain evidence="3">Red630</strain>
    </source>
</reference>
<protein>
    <recommendedName>
        <fullName evidence="4">Lipoprotein</fullName>
    </recommendedName>
</protein>
<dbReference type="EMBL" id="AP025592">
    <property type="protein sequence ID" value="BDG07365.1"/>
    <property type="molecule type" value="Genomic_DNA"/>
</dbReference>
<feature type="compositionally biased region" description="Basic and acidic residues" evidence="1">
    <location>
        <begin position="150"/>
        <end position="164"/>
    </location>
</feature>
<evidence type="ECO:0008006" key="4">
    <source>
        <dbReference type="Google" id="ProtNLM"/>
    </source>
</evidence>